<dbReference type="KEGG" id="asr:WL1483_2090"/>
<evidence type="ECO:0000313" key="2">
    <source>
        <dbReference type="EMBL" id="ALP41509.1"/>
    </source>
</evidence>
<dbReference type="AlphaFoldDB" id="A0A0S2SIJ2"/>
<sequence length="84" mass="9550">MKLSGDLQREQVRRLWAIRDQWWQDETMDLRELIAIDSAGVAIMVKWAKAVRERGQTPALIGMPDDFDKLATLYGVAGLFSTQA</sequence>
<evidence type="ECO:0000313" key="3">
    <source>
        <dbReference type="Proteomes" id="UP000058114"/>
    </source>
</evidence>
<proteinExistence type="predicted"/>
<feature type="domain" description="STAS" evidence="1">
    <location>
        <begin position="28"/>
        <end position="84"/>
    </location>
</feature>
<evidence type="ECO:0000259" key="1">
    <source>
        <dbReference type="PROSITE" id="PS50801"/>
    </source>
</evidence>
<dbReference type="InterPro" id="IPR036513">
    <property type="entry name" value="STAS_dom_sf"/>
</dbReference>
<gene>
    <name evidence="2" type="ORF">WL1483_2090</name>
</gene>
<dbReference type="EMBL" id="CP013067">
    <property type="protein sequence ID" value="ALP41509.1"/>
    <property type="molecule type" value="Genomic_DNA"/>
</dbReference>
<accession>A0A0S2SIJ2</accession>
<dbReference type="PROSITE" id="PS50801">
    <property type="entry name" value="STAS"/>
    <property type="match status" value="1"/>
</dbReference>
<dbReference type="InterPro" id="IPR002645">
    <property type="entry name" value="STAS_dom"/>
</dbReference>
<dbReference type="InterPro" id="IPR058548">
    <property type="entry name" value="MlaB-like_STAS"/>
</dbReference>
<name>A0A0S2SIJ2_9GAMM</name>
<dbReference type="SUPFAM" id="SSF52091">
    <property type="entry name" value="SpoIIaa-like"/>
    <property type="match status" value="1"/>
</dbReference>
<dbReference type="Gene3D" id="3.30.750.24">
    <property type="entry name" value="STAS domain"/>
    <property type="match status" value="1"/>
</dbReference>
<reference evidence="3" key="1">
    <citation type="submission" date="2015-10" db="EMBL/GenBank/DDBJ databases">
        <title>Complete Genome Sequence of Aeromonas schubertii strain WL1483.</title>
        <authorList>
            <person name="Liu L."/>
        </authorList>
    </citation>
    <scope>NUCLEOTIDE SEQUENCE [LARGE SCALE GENOMIC DNA]</scope>
    <source>
        <strain evidence="3">WL1483</strain>
    </source>
</reference>
<dbReference type="Proteomes" id="UP000058114">
    <property type="component" value="Chromosome"/>
</dbReference>
<dbReference type="Pfam" id="PF13466">
    <property type="entry name" value="STAS_2"/>
    <property type="match status" value="1"/>
</dbReference>
<dbReference type="RefSeq" id="WP_060587286.1">
    <property type="nucleotide sequence ID" value="NZ_CP013067.1"/>
</dbReference>
<reference evidence="2 3" key="2">
    <citation type="journal article" date="2016" name="Genome Announc.">
        <title>Complete Genome Sequence of the Highly Virulent Aeromonas schubertii Strain WL1483, Isolated from Diseased Snakehead Fish (Channa argus) in China.</title>
        <authorList>
            <person name="Liu L."/>
            <person name="Li N."/>
            <person name="Zhang D."/>
            <person name="Fu X."/>
            <person name="Shi C."/>
            <person name="Lin Q."/>
            <person name="Hao G."/>
        </authorList>
    </citation>
    <scope>NUCLEOTIDE SEQUENCE [LARGE SCALE GENOMIC DNA]</scope>
    <source>
        <strain evidence="2 3">WL1483</strain>
    </source>
</reference>
<protein>
    <recommendedName>
        <fullName evidence="1">STAS domain-containing protein</fullName>
    </recommendedName>
</protein>
<dbReference type="PATRIC" id="fig|652.5.peg.3510"/>
<organism evidence="2 3">
    <name type="scientific">Aeromonas schubertii</name>
    <dbReference type="NCBI Taxonomy" id="652"/>
    <lineage>
        <taxon>Bacteria</taxon>
        <taxon>Pseudomonadati</taxon>
        <taxon>Pseudomonadota</taxon>
        <taxon>Gammaproteobacteria</taxon>
        <taxon>Aeromonadales</taxon>
        <taxon>Aeromonadaceae</taxon>
        <taxon>Aeromonas</taxon>
    </lineage>
</organism>